<proteinExistence type="predicted"/>
<name>A0A7H0SPY7_9CORY</name>
<keyword evidence="2" id="KW-1185">Reference proteome</keyword>
<organism evidence="1 2">
    <name type="scientific">Corynebacterium poyangense</name>
    <dbReference type="NCBI Taxonomy" id="2684405"/>
    <lineage>
        <taxon>Bacteria</taxon>
        <taxon>Bacillati</taxon>
        <taxon>Actinomycetota</taxon>
        <taxon>Actinomycetes</taxon>
        <taxon>Mycobacteriales</taxon>
        <taxon>Corynebacteriaceae</taxon>
        <taxon>Corynebacterium</taxon>
    </lineage>
</organism>
<dbReference type="AlphaFoldDB" id="A0A7H0SPY7"/>
<dbReference type="RefSeq" id="WP_187973924.1">
    <property type="nucleotide sequence ID" value="NZ_CP046884.1"/>
</dbReference>
<dbReference type="InterPro" id="IPR024498">
    <property type="entry name" value="DUF2786"/>
</dbReference>
<sequence>MSNKNNQNTTNNTSGEGLIIEAIYRTGSLGWTPTDLLHIFGYEIAYYLNRIDGKRVPSPMAQHWNHQLRQLLLTPHSWNPSKNVAQLCSQILRLPEIPGAELLYDPTLYPETDPQSLSGNTESQRQRSKVSKLLAKAESTTFPAEAESLILKAQHLQQLYRMCTLELRCSVTNPQPDIVIQRVYLKPPWVKHQHLLLNSVARHNSCRSLLIHPKGIACLFGSSEDIAQVVDLFSCLNNLRDYFMRNSHEARRRHTPGETNSFRRSFSIAFAYRIHELLTQASQQAIDDGPWRKDSLILLRKQDQQVVDKVSEIFPHTRQIQLSGHNFKGYQAGREAADISYRRRFLNQIDHAA</sequence>
<dbReference type="KEGG" id="cpoy:GP475_08135"/>
<gene>
    <name evidence="1" type="ORF">GP475_08135</name>
</gene>
<evidence type="ECO:0000313" key="1">
    <source>
        <dbReference type="EMBL" id="QNQ90612.1"/>
    </source>
</evidence>
<dbReference type="Proteomes" id="UP000516320">
    <property type="component" value="Chromosome"/>
</dbReference>
<protein>
    <submittedName>
        <fullName evidence="1">DUF2786 domain-containing protein</fullName>
    </submittedName>
</protein>
<evidence type="ECO:0000313" key="2">
    <source>
        <dbReference type="Proteomes" id="UP000516320"/>
    </source>
</evidence>
<accession>A0A7H0SPY7</accession>
<dbReference type="Pfam" id="PF10979">
    <property type="entry name" value="DUF2786"/>
    <property type="match status" value="1"/>
</dbReference>
<reference evidence="1 2" key="1">
    <citation type="submission" date="2019-12" db="EMBL/GenBank/DDBJ databases">
        <title>Corynebacterium sp. nov., isolated from feces of the Anser Albifrons in China.</title>
        <authorList>
            <person name="Liu Q."/>
        </authorList>
    </citation>
    <scope>NUCLEOTIDE SEQUENCE [LARGE SCALE GENOMIC DNA]</scope>
    <source>
        <strain evidence="1 2">4H37-19</strain>
    </source>
</reference>
<dbReference type="EMBL" id="CP046884">
    <property type="protein sequence ID" value="QNQ90612.1"/>
    <property type="molecule type" value="Genomic_DNA"/>
</dbReference>